<accession>A0A0E9UNQ1</accession>
<name>A0A0E9UNQ1_ANGAN</name>
<organism evidence="2">
    <name type="scientific">Anguilla anguilla</name>
    <name type="common">European freshwater eel</name>
    <name type="synonym">Muraena anguilla</name>
    <dbReference type="NCBI Taxonomy" id="7936"/>
    <lineage>
        <taxon>Eukaryota</taxon>
        <taxon>Metazoa</taxon>
        <taxon>Chordata</taxon>
        <taxon>Craniata</taxon>
        <taxon>Vertebrata</taxon>
        <taxon>Euteleostomi</taxon>
        <taxon>Actinopterygii</taxon>
        <taxon>Neopterygii</taxon>
        <taxon>Teleostei</taxon>
        <taxon>Anguilliformes</taxon>
        <taxon>Anguillidae</taxon>
        <taxon>Anguilla</taxon>
    </lineage>
</organism>
<keyword evidence="1" id="KW-1133">Transmembrane helix</keyword>
<dbReference type="EMBL" id="GBXM01041160">
    <property type="protein sequence ID" value="JAH67417.1"/>
    <property type="molecule type" value="Transcribed_RNA"/>
</dbReference>
<proteinExistence type="predicted"/>
<evidence type="ECO:0000313" key="2">
    <source>
        <dbReference type="EMBL" id="JAH67417.1"/>
    </source>
</evidence>
<sequence>MIKITHSVSHLRKAIIGLLPIYMIWTAVFYGAISMCDKNKTVRTGSFSLC</sequence>
<dbReference type="AlphaFoldDB" id="A0A0E9UNQ1"/>
<feature type="transmembrane region" description="Helical" evidence="1">
    <location>
        <begin position="14"/>
        <end position="33"/>
    </location>
</feature>
<evidence type="ECO:0000256" key="1">
    <source>
        <dbReference type="SAM" id="Phobius"/>
    </source>
</evidence>
<keyword evidence="1" id="KW-0812">Transmembrane</keyword>
<protein>
    <submittedName>
        <fullName evidence="2">Uncharacterized protein</fullName>
    </submittedName>
</protein>
<keyword evidence="1" id="KW-0472">Membrane</keyword>
<reference evidence="2" key="2">
    <citation type="journal article" date="2015" name="Fish Shellfish Immunol.">
        <title>Early steps in the European eel (Anguilla anguilla)-Vibrio vulnificus interaction in the gills: Role of the RtxA13 toxin.</title>
        <authorList>
            <person name="Callol A."/>
            <person name="Pajuelo D."/>
            <person name="Ebbesson L."/>
            <person name="Teles M."/>
            <person name="MacKenzie S."/>
            <person name="Amaro C."/>
        </authorList>
    </citation>
    <scope>NUCLEOTIDE SEQUENCE</scope>
</reference>
<reference evidence="2" key="1">
    <citation type="submission" date="2014-11" db="EMBL/GenBank/DDBJ databases">
        <authorList>
            <person name="Amaro Gonzalez C."/>
        </authorList>
    </citation>
    <scope>NUCLEOTIDE SEQUENCE</scope>
</reference>